<dbReference type="InterPro" id="IPR006015">
    <property type="entry name" value="Universal_stress_UspA"/>
</dbReference>
<dbReference type="PANTHER" id="PTHR46268">
    <property type="entry name" value="STRESS RESPONSE PROTEIN NHAX"/>
    <property type="match status" value="1"/>
</dbReference>
<comment type="subcellular location">
    <subcellularLocation>
        <location evidence="2">Cytoplasm</location>
    </subcellularLocation>
</comment>
<name>A0A2T4U6P0_9BACI</name>
<dbReference type="PRINTS" id="PR01438">
    <property type="entry name" value="UNVRSLSTRESS"/>
</dbReference>
<comment type="similarity">
    <text evidence="1 2">Belongs to the universal stress protein A family.</text>
</comment>
<keyword evidence="2" id="KW-0963">Cytoplasm</keyword>
<accession>A0A2T4U6P0</accession>
<dbReference type="RefSeq" id="WP_107584658.1">
    <property type="nucleotide sequence ID" value="NZ_PZJJ01000010.1"/>
</dbReference>
<dbReference type="CDD" id="cd00293">
    <property type="entry name" value="USP-like"/>
    <property type="match status" value="1"/>
</dbReference>
<evidence type="ECO:0000313" key="5">
    <source>
        <dbReference type="Proteomes" id="UP000240509"/>
    </source>
</evidence>
<dbReference type="PANTHER" id="PTHR46268:SF6">
    <property type="entry name" value="UNIVERSAL STRESS PROTEIN UP12"/>
    <property type="match status" value="1"/>
</dbReference>
<dbReference type="Proteomes" id="UP000240509">
    <property type="component" value="Unassembled WGS sequence"/>
</dbReference>
<reference evidence="4 5" key="1">
    <citation type="submission" date="2018-03" db="EMBL/GenBank/DDBJ databases">
        <title>Alkalicoccus saliphilus sp. nov., isolated from a mineral pool.</title>
        <authorList>
            <person name="Zhao B."/>
        </authorList>
    </citation>
    <scope>NUCLEOTIDE SEQUENCE [LARGE SCALE GENOMIC DNA]</scope>
    <source>
        <strain evidence="4 5">6AG</strain>
    </source>
</reference>
<evidence type="ECO:0000259" key="3">
    <source>
        <dbReference type="Pfam" id="PF00582"/>
    </source>
</evidence>
<dbReference type="SUPFAM" id="SSF52402">
    <property type="entry name" value="Adenine nucleotide alpha hydrolases-like"/>
    <property type="match status" value="1"/>
</dbReference>
<dbReference type="Pfam" id="PF00582">
    <property type="entry name" value="Usp"/>
    <property type="match status" value="1"/>
</dbReference>
<organism evidence="4 5">
    <name type="scientific">Alkalicoccus saliphilus</name>
    <dbReference type="NCBI Taxonomy" id="200989"/>
    <lineage>
        <taxon>Bacteria</taxon>
        <taxon>Bacillati</taxon>
        <taxon>Bacillota</taxon>
        <taxon>Bacilli</taxon>
        <taxon>Bacillales</taxon>
        <taxon>Bacillaceae</taxon>
        <taxon>Alkalicoccus</taxon>
    </lineage>
</organism>
<keyword evidence="5" id="KW-1185">Reference proteome</keyword>
<protein>
    <recommendedName>
        <fullName evidence="2">Universal stress protein</fullName>
    </recommendedName>
</protein>
<comment type="caution">
    <text evidence="4">The sequence shown here is derived from an EMBL/GenBank/DDBJ whole genome shotgun (WGS) entry which is preliminary data.</text>
</comment>
<evidence type="ECO:0000256" key="1">
    <source>
        <dbReference type="ARBA" id="ARBA00008791"/>
    </source>
</evidence>
<dbReference type="InterPro" id="IPR014729">
    <property type="entry name" value="Rossmann-like_a/b/a_fold"/>
</dbReference>
<proteinExistence type="inferred from homology"/>
<feature type="domain" description="UspA" evidence="3">
    <location>
        <begin position="5"/>
        <end position="144"/>
    </location>
</feature>
<dbReference type="EMBL" id="PZJJ01000010">
    <property type="protein sequence ID" value="PTL39057.1"/>
    <property type="molecule type" value="Genomic_DNA"/>
</dbReference>
<dbReference type="Gene3D" id="3.40.50.620">
    <property type="entry name" value="HUPs"/>
    <property type="match status" value="1"/>
</dbReference>
<sequence>MTVRYNTILAAVDGSEESKRALRKAIVLAKDHGAKLLLVHIIESLTTIAAGHGYQRIFPESDTYAREMLNEYKELAEKEGVKEVTEILDYGSPKVKIAKDVAKKHNVDLIVAGAAGANAVEQFLIGSVAQHITRYAACDVLIVRTETEDK</sequence>
<evidence type="ECO:0000313" key="4">
    <source>
        <dbReference type="EMBL" id="PTL39057.1"/>
    </source>
</evidence>
<dbReference type="InterPro" id="IPR006016">
    <property type="entry name" value="UspA"/>
</dbReference>
<dbReference type="OrthoDB" id="9789668at2"/>
<dbReference type="AlphaFoldDB" id="A0A2T4U6P0"/>
<evidence type="ECO:0000256" key="2">
    <source>
        <dbReference type="PIRNR" id="PIRNR006276"/>
    </source>
</evidence>
<dbReference type="GO" id="GO:0005737">
    <property type="term" value="C:cytoplasm"/>
    <property type="evidence" value="ECO:0007669"/>
    <property type="project" value="UniProtKB-SubCell"/>
</dbReference>
<gene>
    <name evidence="4" type="ORF">C6Y45_07700</name>
</gene>
<dbReference type="PIRSF" id="PIRSF006276">
    <property type="entry name" value="UspA"/>
    <property type="match status" value="1"/>
</dbReference>